<protein>
    <recommendedName>
        <fullName evidence="3">Cyclin N-terminal domain-containing protein</fullName>
    </recommendedName>
</protein>
<dbReference type="SUPFAM" id="SSF47954">
    <property type="entry name" value="Cyclin-like"/>
    <property type="match status" value="1"/>
</dbReference>
<name>A0A4Y7TI05_COPMI</name>
<dbReference type="PANTHER" id="PTHR15615:SF108">
    <property type="entry name" value="PROTEIN CNPPD1"/>
    <property type="match status" value="1"/>
</dbReference>
<keyword evidence="2" id="KW-1185">Reference proteome</keyword>
<dbReference type="Proteomes" id="UP000298030">
    <property type="component" value="Unassembled WGS sequence"/>
</dbReference>
<dbReference type="Gene3D" id="1.10.472.10">
    <property type="entry name" value="Cyclin-like"/>
    <property type="match status" value="1"/>
</dbReference>
<dbReference type="CDD" id="cd20557">
    <property type="entry name" value="CYCLIN_ScPCL1-like"/>
    <property type="match status" value="1"/>
</dbReference>
<dbReference type="OrthoDB" id="244495at2759"/>
<dbReference type="GO" id="GO:0000307">
    <property type="term" value="C:cyclin-dependent protein kinase holoenzyme complex"/>
    <property type="evidence" value="ECO:0007669"/>
    <property type="project" value="TreeGrafter"/>
</dbReference>
<dbReference type="PANTHER" id="PTHR15615">
    <property type="match status" value="1"/>
</dbReference>
<dbReference type="EMBL" id="QPFP01000011">
    <property type="protein sequence ID" value="TEB33796.1"/>
    <property type="molecule type" value="Genomic_DNA"/>
</dbReference>
<dbReference type="STRING" id="71717.A0A4Y7TI05"/>
<comment type="caution">
    <text evidence="1">The sequence shown here is derived from an EMBL/GenBank/DDBJ whole genome shotgun (WGS) entry which is preliminary data.</text>
</comment>
<evidence type="ECO:0000313" key="1">
    <source>
        <dbReference type="EMBL" id="TEB33796.1"/>
    </source>
</evidence>
<accession>A0A4Y7TI05</accession>
<dbReference type="GO" id="GO:0016538">
    <property type="term" value="F:cyclin-dependent protein serine/threonine kinase regulator activity"/>
    <property type="evidence" value="ECO:0007669"/>
    <property type="project" value="TreeGrafter"/>
</dbReference>
<gene>
    <name evidence="1" type="ORF">FA13DRAFT_112542</name>
</gene>
<dbReference type="InterPro" id="IPR013922">
    <property type="entry name" value="Cyclin_PHO80-like"/>
</dbReference>
<reference evidence="1 2" key="1">
    <citation type="journal article" date="2019" name="Nat. Ecol. Evol.">
        <title>Megaphylogeny resolves global patterns of mushroom evolution.</title>
        <authorList>
            <person name="Varga T."/>
            <person name="Krizsan K."/>
            <person name="Foldi C."/>
            <person name="Dima B."/>
            <person name="Sanchez-Garcia M."/>
            <person name="Sanchez-Ramirez S."/>
            <person name="Szollosi G.J."/>
            <person name="Szarkandi J.G."/>
            <person name="Papp V."/>
            <person name="Albert L."/>
            <person name="Andreopoulos W."/>
            <person name="Angelini C."/>
            <person name="Antonin V."/>
            <person name="Barry K.W."/>
            <person name="Bougher N.L."/>
            <person name="Buchanan P."/>
            <person name="Buyck B."/>
            <person name="Bense V."/>
            <person name="Catcheside P."/>
            <person name="Chovatia M."/>
            <person name="Cooper J."/>
            <person name="Damon W."/>
            <person name="Desjardin D."/>
            <person name="Finy P."/>
            <person name="Geml J."/>
            <person name="Haridas S."/>
            <person name="Hughes K."/>
            <person name="Justo A."/>
            <person name="Karasinski D."/>
            <person name="Kautmanova I."/>
            <person name="Kiss B."/>
            <person name="Kocsube S."/>
            <person name="Kotiranta H."/>
            <person name="LaButti K.M."/>
            <person name="Lechner B.E."/>
            <person name="Liimatainen K."/>
            <person name="Lipzen A."/>
            <person name="Lukacs Z."/>
            <person name="Mihaltcheva S."/>
            <person name="Morgado L.N."/>
            <person name="Niskanen T."/>
            <person name="Noordeloos M.E."/>
            <person name="Ohm R.A."/>
            <person name="Ortiz-Santana B."/>
            <person name="Ovrebo C."/>
            <person name="Racz N."/>
            <person name="Riley R."/>
            <person name="Savchenko A."/>
            <person name="Shiryaev A."/>
            <person name="Soop K."/>
            <person name="Spirin V."/>
            <person name="Szebenyi C."/>
            <person name="Tomsovsky M."/>
            <person name="Tulloss R.E."/>
            <person name="Uehling J."/>
            <person name="Grigoriev I.V."/>
            <person name="Vagvolgyi C."/>
            <person name="Papp T."/>
            <person name="Martin F.M."/>
            <person name="Miettinen O."/>
            <person name="Hibbett D.S."/>
            <person name="Nagy L.G."/>
        </authorList>
    </citation>
    <scope>NUCLEOTIDE SEQUENCE [LARGE SCALE GENOMIC DNA]</scope>
    <source>
        <strain evidence="1 2">FP101781</strain>
    </source>
</reference>
<organism evidence="1 2">
    <name type="scientific">Coprinellus micaceus</name>
    <name type="common">Glistening ink-cap mushroom</name>
    <name type="synonym">Coprinus micaceus</name>
    <dbReference type="NCBI Taxonomy" id="71717"/>
    <lineage>
        <taxon>Eukaryota</taxon>
        <taxon>Fungi</taxon>
        <taxon>Dikarya</taxon>
        <taxon>Basidiomycota</taxon>
        <taxon>Agaricomycotina</taxon>
        <taxon>Agaricomycetes</taxon>
        <taxon>Agaricomycetidae</taxon>
        <taxon>Agaricales</taxon>
        <taxon>Agaricineae</taxon>
        <taxon>Psathyrellaceae</taxon>
        <taxon>Coprinellus</taxon>
    </lineage>
</organism>
<dbReference type="GO" id="GO:0019901">
    <property type="term" value="F:protein kinase binding"/>
    <property type="evidence" value="ECO:0007669"/>
    <property type="project" value="InterPro"/>
</dbReference>
<sequence length="223" mass="25514">MTLEFGNIPESCALDKRDASFLAEIVFAYLACTIGPQSSRGSHLWTAKNRDTLARIFRRAYLHPSVAGAAMHLIGRLKRKQPDLEVNGKAGLNMYIAALIIADKIVHDRHLRRKSWPGILSDALTLAQLSKLELMFLEAIDWNTRLECAMFDNFQGMFHGWRYIREHSNNIDFFLNRRWDNIRPTAFDDFDGVESNDGVRHDFWPVNGEADDVWGDPGECKMS</sequence>
<evidence type="ECO:0008006" key="3">
    <source>
        <dbReference type="Google" id="ProtNLM"/>
    </source>
</evidence>
<evidence type="ECO:0000313" key="2">
    <source>
        <dbReference type="Proteomes" id="UP000298030"/>
    </source>
</evidence>
<dbReference type="GO" id="GO:0005634">
    <property type="term" value="C:nucleus"/>
    <property type="evidence" value="ECO:0007669"/>
    <property type="project" value="TreeGrafter"/>
</dbReference>
<dbReference type="AlphaFoldDB" id="A0A4Y7TI05"/>
<dbReference type="InterPro" id="IPR036915">
    <property type="entry name" value="Cyclin-like_sf"/>
</dbReference>
<proteinExistence type="predicted"/>